<dbReference type="GO" id="GO:0004672">
    <property type="term" value="F:protein kinase activity"/>
    <property type="evidence" value="ECO:0007669"/>
    <property type="project" value="InterPro"/>
</dbReference>
<keyword evidence="9 11" id="KW-0472">Membrane</keyword>
<proteinExistence type="inferred from homology"/>
<dbReference type="InterPro" id="IPR046959">
    <property type="entry name" value="PRK1-6/SRF4-like"/>
</dbReference>
<dbReference type="InterPro" id="IPR001611">
    <property type="entry name" value="Leu-rich_rpt"/>
</dbReference>
<evidence type="ECO:0000256" key="1">
    <source>
        <dbReference type="ARBA" id="ARBA00004479"/>
    </source>
</evidence>
<keyword evidence="15" id="KW-1185">Reference proteome</keyword>
<dbReference type="FunFam" id="3.80.10.10:FF:001020">
    <property type="entry name" value="Leucine rich repeat receptor protein kinase 2"/>
    <property type="match status" value="1"/>
</dbReference>
<evidence type="ECO:0000259" key="13">
    <source>
        <dbReference type="PROSITE" id="PS50011"/>
    </source>
</evidence>
<dbReference type="InterPro" id="IPR001245">
    <property type="entry name" value="Ser-Thr/Tyr_kinase_cat_dom"/>
</dbReference>
<dbReference type="InterPro" id="IPR003591">
    <property type="entry name" value="Leu-rich_rpt_typical-subtyp"/>
</dbReference>
<dbReference type="Proteomes" id="UP000029121">
    <property type="component" value="Unassembled WGS sequence"/>
</dbReference>
<organism evidence="14 15">
    <name type="scientific">Capsella rubella</name>
    <dbReference type="NCBI Taxonomy" id="81985"/>
    <lineage>
        <taxon>Eukaryota</taxon>
        <taxon>Viridiplantae</taxon>
        <taxon>Streptophyta</taxon>
        <taxon>Embryophyta</taxon>
        <taxon>Tracheophyta</taxon>
        <taxon>Spermatophyta</taxon>
        <taxon>Magnoliopsida</taxon>
        <taxon>eudicotyledons</taxon>
        <taxon>Gunneridae</taxon>
        <taxon>Pentapetalae</taxon>
        <taxon>rosids</taxon>
        <taxon>malvids</taxon>
        <taxon>Brassicales</taxon>
        <taxon>Brassicaceae</taxon>
        <taxon>Camelineae</taxon>
        <taxon>Capsella</taxon>
    </lineage>
</organism>
<dbReference type="EMBL" id="KB870806">
    <property type="protein sequence ID" value="EOA33212.1"/>
    <property type="molecule type" value="Genomic_DNA"/>
</dbReference>
<dbReference type="Pfam" id="PF07714">
    <property type="entry name" value="PK_Tyr_Ser-Thr"/>
    <property type="match status" value="1"/>
</dbReference>
<evidence type="ECO:0000256" key="6">
    <source>
        <dbReference type="ARBA" id="ARBA00022729"/>
    </source>
</evidence>
<evidence type="ECO:0000256" key="3">
    <source>
        <dbReference type="ARBA" id="ARBA00022553"/>
    </source>
</evidence>
<dbReference type="Pfam" id="PF08263">
    <property type="entry name" value="LRRNT_2"/>
    <property type="match status" value="1"/>
</dbReference>
<name>R0GBU9_9BRAS</name>
<keyword evidence="6 12" id="KW-0732">Signal</keyword>
<keyword evidence="8 11" id="KW-1133">Transmembrane helix</keyword>
<evidence type="ECO:0000256" key="12">
    <source>
        <dbReference type="SAM" id="SignalP"/>
    </source>
</evidence>
<dbReference type="AlphaFoldDB" id="R0GBU9"/>
<dbReference type="FunFam" id="3.80.10.10:FF:000722">
    <property type="entry name" value="Leucine-rich repeat receptor-like protein kinase"/>
    <property type="match status" value="1"/>
</dbReference>
<accession>R0GBU9</accession>
<dbReference type="SMART" id="SM00369">
    <property type="entry name" value="LRR_TYP"/>
    <property type="match status" value="4"/>
</dbReference>
<evidence type="ECO:0000256" key="4">
    <source>
        <dbReference type="ARBA" id="ARBA00022614"/>
    </source>
</evidence>
<dbReference type="PROSITE" id="PS50011">
    <property type="entry name" value="PROTEIN_KINASE_DOM"/>
    <property type="match status" value="1"/>
</dbReference>
<dbReference type="KEGG" id="crb:17895580"/>
<dbReference type="OrthoDB" id="4062651at2759"/>
<dbReference type="InterPro" id="IPR000719">
    <property type="entry name" value="Prot_kinase_dom"/>
</dbReference>
<evidence type="ECO:0000256" key="10">
    <source>
        <dbReference type="ARBA" id="ARBA00023180"/>
    </source>
</evidence>
<dbReference type="InterPro" id="IPR032675">
    <property type="entry name" value="LRR_dom_sf"/>
</dbReference>
<keyword evidence="3" id="KW-0597">Phosphoprotein</keyword>
<dbReference type="FunFam" id="3.80.10.10:FF:000041">
    <property type="entry name" value="LRR receptor-like serine/threonine-protein kinase ERECTA"/>
    <property type="match status" value="1"/>
</dbReference>
<feature type="signal peptide" evidence="12">
    <location>
        <begin position="1"/>
        <end position="20"/>
    </location>
</feature>
<protein>
    <recommendedName>
        <fullName evidence="13">Protein kinase domain-containing protein</fullName>
    </recommendedName>
</protein>
<comment type="similarity">
    <text evidence="2">Belongs to the RLP family.</text>
</comment>
<dbReference type="GO" id="GO:0016020">
    <property type="term" value="C:membrane"/>
    <property type="evidence" value="ECO:0007669"/>
    <property type="project" value="UniProtKB-SubCell"/>
</dbReference>
<feature type="chain" id="PRO_5004341124" description="Protein kinase domain-containing protein" evidence="12">
    <location>
        <begin position="21"/>
        <end position="686"/>
    </location>
</feature>
<evidence type="ECO:0000313" key="14">
    <source>
        <dbReference type="EMBL" id="EOA33212.1"/>
    </source>
</evidence>
<evidence type="ECO:0000256" key="9">
    <source>
        <dbReference type="ARBA" id="ARBA00023136"/>
    </source>
</evidence>
<evidence type="ECO:0000256" key="8">
    <source>
        <dbReference type="ARBA" id="ARBA00022989"/>
    </source>
</evidence>
<dbReference type="eggNOG" id="ENOG502QT84">
    <property type="taxonomic scope" value="Eukaryota"/>
</dbReference>
<keyword evidence="7" id="KW-0677">Repeat</keyword>
<keyword evidence="4" id="KW-0433">Leucine-rich repeat</keyword>
<dbReference type="GO" id="GO:0005524">
    <property type="term" value="F:ATP binding"/>
    <property type="evidence" value="ECO:0007669"/>
    <property type="project" value="InterPro"/>
</dbReference>
<dbReference type="PANTHER" id="PTHR48007:SF83">
    <property type="entry name" value="PROTEIN KINASE DOMAIN-CONTAINING PROTEIN"/>
    <property type="match status" value="1"/>
</dbReference>
<dbReference type="InterPro" id="IPR011009">
    <property type="entry name" value="Kinase-like_dom_sf"/>
</dbReference>
<evidence type="ECO:0000256" key="5">
    <source>
        <dbReference type="ARBA" id="ARBA00022692"/>
    </source>
</evidence>
<evidence type="ECO:0000256" key="2">
    <source>
        <dbReference type="ARBA" id="ARBA00009592"/>
    </source>
</evidence>
<dbReference type="Gene3D" id="3.80.10.10">
    <property type="entry name" value="Ribonuclease Inhibitor"/>
    <property type="match status" value="2"/>
</dbReference>
<gene>
    <name evidence="14" type="ORF">CARUB_v10019896mg</name>
</gene>
<dbReference type="SUPFAM" id="SSF56112">
    <property type="entry name" value="Protein kinase-like (PK-like)"/>
    <property type="match status" value="1"/>
</dbReference>
<feature type="domain" description="Protein kinase" evidence="13">
    <location>
        <begin position="398"/>
        <end position="683"/>
    </location>
</feature>
<reference evidence="15" key="1">
    <citation type="journal article" date="2013" name="Nat. Genet.">
        <title>The Capsella rubella genome and the genomic consequences of rapid mating system evolution.</title>
        <authorList>
            <person name="Slotte T."/>
            <person name="Hazzouri K.M."/>
            <person name="Agren J.A."/>
            <person name="Koenig D."/>
            <person name="Maumus F."/>
            <person name="Guo Y.L."/>
            <person name="Steige K."/>
            <person name="Platts A.E."/>
            <person name="Escobar J.S."/>
            <person name="Newman L.K."/>
            <person name="Wang W."/>
            <person name="Mandakova T."/>
            <person name="Vello E."/>
            <person name="Smith L.M."/>
            <person name="Henz S.R."/>
            <person name="Steffen J."/>
            <person name="Takuno S."/>
            <person name="Brandvain Y."/>
            <person name="Coop G."/>
            <person name="Andolfatto P."/>
            <person name="Hu T.T."/>
            <person name="Blanchette M."/>
            <person name="Clark R.M."/>
            <person name="Quesneville H."/>
            <person name="Nordborg M."/>
            <person name="Gaut B.S."/>
            <person name="Lysak M.A."/>
            <person name="Jenkins J."/>
            <person name="Grimwood J."/>
            <person name="Chapman J."/>
            <person name="Prochnik S."/>
            <person name="Shu S."/>
            <person name="Rokhsar D."/>
            <person name="Schmutz J."/>
            <person name="Weigel D."/>
            <person name="Wright S.I."/>
        </authorList>
    </citation>
    <scope>NUCLEOTIDE SEQUENCE [LARGE SCALE GENOMIC DNA]</scope>
    <source>
        <strain evidence="15">cv. Monte Gargano</strain>
    </source>
</reference>
<keyword evidence="5 11" id="KW-0812">Transmembrane</keyword>
<evidence type="ECO:0000256" key="11">
    <source>
        <dbReference type="SAM" id="Phobius"/>
    </source>
</evidence>
<dbReference type="PROSITE" id="PS51450">
    <property type="entry name" value="LRR"/>
    <property type="match status" value="1"/>
</dbReference>
<dbReference type="Gene3D" id="3.30.200.20">
    <property type="entry name" value="Phosphorylase Kinase, domain 1"/>
    <property type="match status" value="1"/>
</dbReference>
<keyword evidence="10" id="KW-0325">Glycoprotein</keyword>
<dbReference type="Gene3D" id="1.10.510.10">
    <property type="entry name" value="Transferase(Phosphotransferase) domain 1"/>
    <property type="match status" value="1"/>
</dbReference>
<dbReference type="Pfam" id="PF13855">
    <property type="entry name" value="LRR_8"/>
    <property type="match status" value="2"/>
</dbReference>
<sequence>MAQSFLILCFILTHFILGIATSLNDQGLALLSFKQSLQNKNDSVFTNWNSSDSNPCSWQGITCNDDMRVVSIRLPNKRLSGSLHPSIGSLLSLRHINLRDNEFQGNLPVELFVPKGLQSLVLSGNSFSGLVPEVVGSLKSLMTLDLSENSFNGSIPLSLIQCKKLKTLVLSKNSFTGDLPTGFGSDLLHLRTLNLSFNHLTGSIPEDIGSLKNLKGTLDLSHNFFSGMIPTSLGDLPELLYVDLSYNNLSGPIPKSNVLLNAGPNAFQGNSFLCGLPLKVSCITRNTGIVPSTLYTRRVNHHSKLCVILTATGGVLGGIFFIASLLIYCLRKASARSTKDENNNHTYHSEEKLKKTKTEFLCFKNGNSESETRDENKTQQVFIPMDPEIEFDLDQLLKASAFLLGKSRIGLVYKVVLENGLILAVRRLEDKGWLRLKEFLADVEAMAKIKHPNVLNLKACCWSPEEKLLIYDYIPNGNLGSAIQGRAGSVSCKQLTWPVRLRILGRIAKGLTYIHEFSPKRYVHGHITSTNILLGPNLEPKVSGFGLGRIVDSSSGIKSDQISPMETSSPIVSRESYYQAPEAASKMTKPSQKWDVYSFGLVILELVTGKSPVNSEIDLVMWVESASERNKPVWYVLDPALARDRDLEDSMVQVIKIGLACVHKNPDKRPLMRNIYDSFEKLVSSI</sequence>
<dbReference type="SUPFAM" id="SSF52058">
    <property type="entry name" value="L domain-like"/>
    <property type="match status" value="1"/>
</dbReference>
<feature type="transmembrane region" description="Helical" evidence="11">
    <location>
        <begin position="307"/>
        <end position="330"/>
    </location>
</feature>
<dbReference type="PANTHER" id="PTHR48007">
    <property type="entry name" value="LEUCINE-RICH REPEAT RECEPTOR-LIKE PROTEIN KINASE PXC1"/>
    <property type="match status" value="1"/>
</dbReference>
<evidence type="ECO:0000256" key="7">
    <source>
        <dbReference type="ARBA" id="ARBA00022737"/>
    </source>
</evidence>
<comment type="subcellular location">
    <subcellularLocation>
        <location evidence="1">Membrane</location>
        <topology evidence="1">Single-pass type I membrane protein</topology>
    </subcellularLocation>
</comment>
<dbReference type="InterPro" id="IPR013210">
    <property type="entry name" value="LRR_N_plant-typ"/>
</dbReference>
<evidence type="ECO:0000313" key="15">
    <source>
        <dbReference type="Proteomes" id="UP000029121"/>
    </source>
</evidence>